<feature type="binding site" evidence="10">
    <location>
        <position position="293"/>
    </location>
    <ligand>
        <name>UDP-N-acetyl-alpha-D-glucosamine</name>
        <dbReference type="ChEBI" id="CHEBI:57705"/>
    </ligand>
</feature>
<evidence type="ECO:0000256" key="6">
    <source>
        <dbReference type="ARBA" id="ARBA00022984"/>
    </source>
</evidence>
<keyword evidence="4 10" id="KW-0808">Transferase</keyword>
<comment type="function">
    <text evidence="10">Cell wall formation. Catalyzes the transfer of a GlcNAc subunit on undecaprenyl-pyrophosphoryl-MurNAc-pentapeptide (lipid intermediate I) to form undecaprenyl-pyrophosphoryl-MurNAc-(pentapeptide)GlcNAc (lipid intermediate II).</text>
</comment>
<dbReference type="Gene3D" id="3.40.50.2000">
    <property type="entry name" value="Glycogen Phosphorylase B"/>
    <property type="match status" value="2"/>
</dbReference>
<comment type="catalytic activity">
    <reaction evidence="10">
        <text>di-trans,octa-cis-undecaprenyl diphospho-N-acetyl-alpha-D-muramoyl-L-alanyl-D-glutamyl-meso-2,6-diaminopimeloyl-D-alanyl-D-alanine + UDP-N-acetyl-alpha-D-glucosamine = di-trans,octa-cis-undecaprenyl diphospho-[N-acetyl-alpha-D-glucosaminyl-(1-&gt;4)]-N-acetyl-alpha-D-muramoyl-L-alanyl-D-glutamyl-meso-2,6-diaminopimeloyl-D-alanyl-D-alanine + UDP + H(+)</text>
        <dbReference type="Rhea" id="RHEA:31227"/>
        <dbReference type="ChEBI" id="CHEBI:15378"/>
        <dbReference type="ChEBI" id="CHEBI:57705"/>
        <dbReference type="ChEBI" id="CHEBI:58223"/>
        <dbReference type="ChEBI" id="CHEBI:61387"/>
        <dbReference type="ChEBI" id="CHEBI:61388"/>
        <dbReference type="EC" id="2.4.1.227"/>
    </reaction>
</comment>
<keyword evidence="9 10" id="KW-0961">Cell wall biogenesis/degradation</keyword>
<dbReference type="RefSeq" id="WP_379880530.1">
    <property type="nucleotide sequence ID" value="NZ_JBHPON010000001.1"/>
</dbReference>
<dbReference type="EC" id="2.4.1.227" evidence="10"/>
<dbReference type="Pfam" id="PF03033">
    <property type="entry name" value="Glyco_transf_28"/>
    <property type="match status" value="1"/>
</dbReference>
<keyword evidence="6 10" id="KW-0573">Peptidoglycan synthesis</keyword>
<keyword evidence="1 10" id="KW-1003">Cell membrane</keyword>
<keyword evidence="14" id="KW-1185">Reference proteome</keyword>
<accession>A0ABW1KS25</accession>
<evidence type="ECO:0000256" key="4">
    <source>
        <dbReference type="ARBA" id="ARBA00022679"/>
    </source>
</evidence>
<keyword evidence="2 10" id="KW-0132">Cell division</keyword>
<dbReference type="InterPro" id="IPR007235">
    <property type="entry name" value="Glyco_trans_28_C"/>
</dbReference>
<comment type="subcellular location">
    <subcellularLocation>
        <location evidence="10">Cell membrane</location>
        <topology evidence="10">Peripheral membrane protein</topology>
        <orientation evidence="10">Cytoplasmic side</orientation>
    </subcellularLocation>
</comment>
<protein>
    <recommendedName>
        <fullName evidence="10">UDP-N-acetylglucosamine--N-acetylmuramyl-(pentapeptide) pyrophosphoryl-undecaprenol N-acetylglucosamine transferase</fullName>
        <ecNumber evidence="10">2.4.1.227</ecNumber>
    </recommendedName>
    <alternativeName>
        <fullName evidence="10">Undecaprenyl-PP-MurNAc-pentapeptide-UDPGlcNAc GlcNAc transferase</fullName>
    </alternativeName>
</protein>
<proteinExistence type="inferred from homology"/>
<evidence type="ECO:0000256" key="1">
    <source>
        <dbReference type="ARBA" id="ARBA00022475"/>
    </source>
</evidence>
<evidence type="ECO:0000259" key="12">
    <source>
        <dbReference type="Pfam" id="PF04101"/>
    </source>
</evidence>
<gene>
    <name evidence="10" type="primary">murG</name>
    <name evidence="13" type="ORF">ACFMB1_01310</name>
</gene>
<feature type="binding site" evidence="10">
    <location>
        <position position="192"/>
    </location>
    <ligand>
        <name>UDP-N-acetyl-alpha-D-glucosamine</name>
        <dbReference type="ChEBI" id="CHEBI:57705"/>
    </ligand>
</feature>
<evidence type="ECO:0000256" key="8">
    <source>
        <dbReference type="ARBA" id="ARBA00023306"/>
    </source>
</evidence>
<dbReference type="InterPro" id="IPR006009">
    <property type="entry name" value="GlcNAc_MurG"/>
</dbReference>
<feature type="binding site" evidence="10">
    <location>
        <begin position="14"/>
        <end position="16"/>
    </location>
    <ligand>
        <name>UDP-N-acetyl-alpha-D-glucosamine</name>
        <dbReference type="ChEBI" id="CHEBI:57705"/>
    </ligand>
</feature>
<keyword evidence="3 10" id="KW-0328">Glycosyltransferase</keyword>
<evidence type="ECO:0000259" key="11">
    <source>
        <dbReference type="Pfam" id="PF03033"/>
    </source>
</evidence>
<evidence type="ECO:0000256" key="5">
    <source>
        <dbReference type="ARBA" id="ARBA00022960"/>
    </source>
</evidence>
<evidence type="ECO:0000256" key="7">
    <source>
        <dbReference type="ARBA" id="ARBA00023136"/>
    </source>
</evidence>
<dbReference type="CDD" id="cd03785">
    <property type="entry name" value="GT28_MurG"/>
    <property type="match status" value="1"/>
</dbReference>
<comment type="similarity">
    <text evidence="10">Belongs to the glycosyltransferase 28 family. MurG subfamily.</text>
</comment>
<comment type="caution">
    <text evidence="10">Lacks conserved residue(s) required for the propagation of feature annotation.</text>
</comment>
<keyword evidence="5 10" id="KW-0133">Cell shape</keyword>
<dbReference type="Pfam" id="PF04101">
    <property type="entry name" value="Glyco_tran_28_C"/>
    <property type="match status" value="1"/>
</dbReference>
<dbReference type="PANTHER" id="PTHR21015:SF22">
    <property type="entry name" value="GLYCOSYLTRANSFERASE"/>
    <property type="match status" value="1"/>
</dbReference>
<feature type="domain" description="Glycosyltransferase family 28 N-terminal" evidence="11">
    <location>
        <begin position="7"/>
        <end position="139"/>
    </location>
</feature>
<feature type="domain" description="Glycosyl transferase family 28 C-terminal" evidence="12">
    <location>
        <begin position="186"/>
        <end position="349"/>
    </location>
</feature>
<comment type="caution">
    <text evidence="13">The sequence shown here is derived from an EMBL/GenBank/DDBJ whole genome shotgun (WGS) entry which is preliminary data.</text>
</comment>
<evidence type="ECO:0000313" key="14">
    <source>
        <dbReference type="Proteomes" id="UP001596116"/>
    </source>
</evidence>
<feature type="binding site" evidence="10">
    <location>
        <position position="166"/>
    </location>
    <ligand>
        <name>UDP-N-acetyl-alpha-D-glucosamine</name>
        <dbReference type="ChEBI" id="CHEBI:57705"/>
    </ligand>
</feature>
<evidence type="ECO:0000256" key="9">
    <source>
        <dbReference type="ARBA" id="ARBA00023316"/>
    </source>
</evidence>
<name>A0ABW1KS25_9PROT</name>
<dbReference type="PANTHER" id="PTHR21015">
    <property type="entry name" value="UDP-N-ACETYLGLUCOSAMINE--N-ACETYLMURAMYL-(PENTAPEPTIDE) PYROPHOSPHORYL-UNDECAPRENOL N-ACETYLGLUCOSAMINE TRANSFERASE 1"/>
    <property type="match status" value="1"/>
</dbReference>
<sequence length="366" mass="37819">MSVAGPIALAAGGTGGHLFPAEALAQELKRRGHRVLLVTDARGARYAQNFPADERFEISAATPSIGGPVAKAAAAVSIASGLFTSLREFRKRKPAAAVGFGGYPSLPAMKAAALMNIPYGVHEQNGVLGRANRMLVKGAAFTAHAFPVLEKLPAGVETIEVGNPVRDAVNLVSNAPYPSLDGDIHLLVFGGSQGASIFSDAPVKAIAGLAPDLRKRLVVTHQAREGDMEAVKAGYAGAGVRAEVAPFFTDLPQRMAAAHLVISRAGASTVTELAAIGRPSILVPLAIAMDDHQTGNARALKDKNAAVILPEKEFNQYELAAPLEALLSNPERLKAMAANAKGAVKSGAASRLADLVENIAAQKAAA</sequence>
<keyword evidence="7 10" id="KW-0472">Membrane</keyword>
<evidence type="ECO:0000256" key="2">
    <source>
        <dbReference type="ARBA" id="ARBA00022618"/>
    </source>
</evidence>
<organism evidence="13 14">
    <name type="scientific">Hyphococcus aureus</name>
    <dbReference type="NCBI Taxonomy" id="2666033"/>
    <lineage>
        <taxon>Bacteria</taxon>
        <taxon>Pseudomonadati</taxon>
        <taxon>Pseudomonadota</taxon>
        <taxon>Alphaproteobacteria</taxon>
        <taxon>Parvularculales</taxon>
        <taxon>Parvularculaceae</taxon>
        <taxon>Hyphococcus</taxon>
    </lineage>
</organism>
<reference evidence="13 14" key="1">
    <citation type="submission" date="2024-09" db="EMBL/GenBank/DDBJ databases">
        <authorList>
            <person name="Zhang Z.-H."/>
        </authorList>
    </citation>
    <scope>NUCLEOTIDE SEQUENCE [LARGE SCALE GENOMIC DNA]</scope>
    <source>
        <strain evidence="13 14">HHTR114</strain>
    </source>
</reference>
<dbReference type="InterPro" id="IPR004276">
    <property type="entry name" value="GlycoTrans_28_N"/>
</dbReference>
<keyword evidence="8 10" id="KW-0131">Cell cycle</keyword>
<evidence type="ECO:0000313" key="13">
    <source>
        <dbReference type="EMBL" id="MFC6034159.1"/>
    </source>
</evidence>
<dbReference type="SUPFAM" id="SSF53756">
    <property type="entry name" value="UDP-Glycosyltransferase/glycogen phosphorylase"/>
    <property type="match status" value="1"/>
</dbReference>
<comment type="pathway">
    <text evidence="10">Cell wall biogenesis; peptidoglycan biosynthesis.</text>
</comment>
<dbReference type="HAMAP" id="MF_00033">
    <property type="entry name" value="MurG"/>
    <property type="match status" value="1"/>
</dbReference>
<evidence type="ECO:0000256" key="3">
    <source>
        <dbReference type="ARBA" id="ARBA00022676"/>
    </source>
</evidence>
<dbReference type="Proteomes" id="UP001596116">
    <property type="component" value="Unassembled WGS sequence"/>
</dbReference>
<evidence type="ECO:0000256" key="10">
    <source>
        <dbReference type="HAMAP-Rule" id="MF_00033"/>
    </source>
</evidence>
<dbReference type="EMBL" id="JBHPON010000001">
    <property type="protein sequence ID" value="MFC6034159.1"/>
    <property type="molecule type" value="Genomic_DNA"/>
</dbReference>
<feature type="binding site" evidence="10">
    <location>
        <position position="125"/>
    </location>
    <ligand>
        <name>UDP-N-acetyl-alpha-D-glucosamine</name>
        <dbReference type="ChEBI" id="CHEBI:57705"/>
    </ligand>
</feature>